<accession>A0A1S7P612</accession>
<feature type="transmembrane region" description="Helical" evidence="2">
    <location>
        <begin position="20"/>
        <end position="38"/>
    </location>
</feature>
<feature type="compositionally biased region" description="Basic and acidic residues" evidence="1">
    <location>
        <begin position="143"/>
        <end position="153"/>
    </location>
</feature>
<protein>
    <submittedName>
        <fullName evidence="3">Uncharacterized protein</fullName>
    </submittedName>
</protein>
<evidence type="ECO:0000256" key="2">
    <source>
        <dbReference type="SAM" id="Phobius"/>
    </source>
</evidence>
<name>A0A1S7P612_AGRTU</name>
<dbReference type="AlphaFoldDB" id="A0A1S7P612"/>
<keyword evidence="2" id="KW-0812">Transmembrane</keyword>
<organism evidence="3 4">
    <name type="scientific">Agrobacterium tumefaciens str. Kerr 14</name>
    <dbReference type="NCBI Taxonomy" id="1183424"/>
    <lineage>
        <taxon>Bacteria</taxon>
        <taxon>Pseudomonadati</taxon>
        <taxon>Pseudomonadota</taxon>
        <taxon>Alphaproteobacteria</taxon>
        <taxon>Hyphomicrobiales</taxon>
        <taxon>Rhizobiaceae</taxon>
        <taxon>Rhizobium/Agrobacterium group</taxon>
        <taxon>Agrobacterium</taxon>
        <taxon>Agrobacterium tumefaciens complex</taxon>
    </lineage>
</organism>
<gene>
    <name evidence="3" type="ORF">AGR4C_Cc160119</name>
</gene>
<reference evidence="3 4" key="1">
    <citation type="submission" date="2016-01" db="EMBL/GenBank/DDBJ databases">
        <authorList>
            <person name="Oliw E.H."/>
        </authorList>
    </citation>
    <scope>NUCLEOTIDE SEQUENCE [LARGE SCALE GENOMIC DNA]</scope>
    <source>
        <strain evidence="3 4">Kerr 14</strain>
    </source>
</reference>
<evidence type="ECO:0000313" key="3">
    <source>
        <dbReference type="EMBL" id="CUX16556.1"/>
    </source>
</evidence>
<feature type="region of interest" description="Disordered" evidence="1">
    <location>
        <begin position="129"/>
        <end position="153"/>
    </location>
</feature>
<dbReference type="EMBL" id="FBWC01000008">
    <property type="protein sequence ID" value="CUX16556.1"/>
    <property type="molecule type" value="Genomic_DNA"/>
</dbReference>
<dbReference type="Proteomes" id="UP000191897">
    <property type="component" value="Unassembled WGS sequence"/>
</dbReference>
<evidence type="ECO:0000256" key="1">
    <source>
        <dbReference type="SAM" id="MobiDB-lite"/>
    </source>
</evidence>
<keyword evidence="2" id="KW-0472">Membrane</keyword>
<evidence type="ECO:0000313" key="4">
    <source>
        <dbReference type="Proteomes" id="UP000191897"/>
    </source>
</evidence>
<keyword evidence="2" id="KW-1133">Transmembrane helix</keyword>
<sequence length="153" mass="17333">MKRAPDRSLRWGLMKRLFALQAFLLVLFVILLIGWIWVIDPRLEGANEEAARIVAESVTKDGQGRPQLSATPELAELKRRYPNLWFVVRDANDIVLQYGVVPPPALSAVFPRVLTAHAWRRLERSAPPWKTAIQPPGGFSSLPERRRESPMTG</sequence>
<proteinExistence type="predicted"/>